<dbReference type="AlphaFoldDB" id="A0A6J4UPS8"/>
<feature type="non-terminal residue" evidence="2">
    <location>
        <position position="1"/>
    </location>
</feature>
<protein>
    <submittedName>
        <fullName evidence="2">Uncharacterized protein</fullName>
    </submittedName>
</protein>
<evidence type="ECO:0000313" key="2">
    <source>
        <dbReference type="EMBL" id="CAA9557123.1"/>
    </source>
</evidence>
<feature type="region of interest" description="Disordered" evidence="1">
    <location>
        <begin position="1"/>
        <end position="57"/>
    </location>
</feature>
<proteinExistence type="predicted"/>
<feature type="compositionally biased region" description="Polar residues" evidence="1">
    <location>
        <begin position="22"/>
        <end position="35"/>
    </location>
</feature>
<dbReference type="EMBL" id="CADCWI010000083">
    <property type="protein sequence ID" value="CAA9557123.1"/>
    <property type="molecule type" value="Genomic_DNA"/>
</dbReference>
<reference evidence="2" key="1">
    <citation type="submission" date="2020-02" db="EMBL/GenBank/DDBJ databases">
        <authorList>
            <person name="Meier V. D."/>
        </authorList>
    </citation>
    <scope>NUCLEOTIDE SEQUENCE</scope>
    <source>
        <strain evidence="2">AVDCRST_MAG43</strain>
    </source>
</reference>
<feature type="compositionally biased region" description="Polar residues" evidence="1">
    <location>
        <begin position="43"/>
        <end position="57"/>
    </location>
</feature>
<sequence length="57" mass="6297">NTSACRSTIPTRCGKHSRNTDSRPTTPLRSRTVRGSSPRIRSATVSRSPRSLVITWS</sequence>
<name>A0A6J4UPS8_9BACT</name>
<gene>
    <name evidence="2" type="ORF">AVDCRST_MAG43-1555</name>
</gene>
<accession>A0A6J4UPS8</accession>
<feature type="non-terminal residue" evidence="2">
    <location>
        <position position="57"/>
    </location>
</feature>
<feature type="compositionally biased region" description="Polar residues" evidence="1">
    <location>
        <begin position="1"/>
        <end position="10"/>
    </location>
</feature>
<organism evidence="2">
    <name type="scientific">uncultured Thermomicrobiales bacterium</name>
    <dbReference type="NCBI Taxonomy" id="1645740"/>
    <lineage>
        <taxon>Bacteria</taxon>
        <taxon>Pseudomonadati</taxon>
        <taxon>Thermomicrobiota</taxon>
        <taxon>Thermomicrobia</taxon>
        <taxon>Thermomicrobiales</taxon>
        <taxon>environmental samples</taxon>
    </lineage>
</organism>
<evidence type="ECO:0000256" key="1">
    <source>
        <dbReference type="SAM" id="MobiDB-lite"/>
    </source>
</evidence>